<dbReference type="Pfam" id="PF01323">
    <property type="entry name" value="DSBA"/>
    <property type="match status" value="1"/>
</dbReference>
<dbReference type="GO" id="GO:0004364">
    <property type="term" value="F:glutathione transferase activity"/>
    <property type="evidence" value="ECO:0007669"/>
    <property type="project" value="TreeGrafter"/>
</dbReference>
<dbReference type="GO" id="GO:0006749">
    <property type="term" value="P:glutathione metabolic process"/>
    <property type="evidence" value="ECO:0007669"/>
    <property type="project" value="TreeGrafter"/>
</dbReference>
<dbReference type="PIRSF" id="PIRSF006386">
    <property type="entry name" value="HCCAis_GSTk"/>
    <property type="match status" value="1"/>
</dbReference>
<proteinExistence type="inferred from homology"/>
<comment type="catalytic activity">
    <reaction evidence="1">
        <text>2-hydroxychromene-2-carboxylate = (3E)-4-(2-hydroxyphenyl)-2-oxobut-3-enoate</text>
        <dbReference type="Rhea" id="RHEA:27401"/>
        <dbReference type="ChEBI" id="CHEBI:59350"/>
        <dbReference type="ChEBI" id="CHEBI:59353"/>
        <dbReference type="EC" id="5.99.1.4"/>
    </reaction>
</comment>
<dbReference type="GO" id="GO:0004602">
    <property type="term" value="F:glutathione peroxidase activity"/>
    <property type="evidence" value="ECO:0007669"/>
    <property type="project" value="TreeGrafter"/>
</dbReference>
<gene>
    <name evidence="4" type="ORF">BS329_20505</name>
</gene>
<organism evidence="4 5">
    <name type="scientific">Amycolatopsis coloradensis</name>
    <dbReference type="NCBI Taxonomy" id="76021"/>
    <lineage>
        <taxon>Bacteria</taxon>
        <taxon>Bacillati</taxon>
        <taxon>Actinomycetota</taxon>
        <taxon>Actinomycetes</taxon>
        <taxon>Pseudonocardiales</taxon>
        <taxon>Pseudonocardiaceae</taxon>
        <taxon>Amycolatopsis</taxon>
    </lineage>
</organism>
<dbReference type="SUPFAM" id="SSF52833">
    <property type="entry name" value="Thioredoxin-like"/>
    <property type="match status" value="1"/>
</dbReference>
<dbReference type="Gene3D" id="3.40.30.10">
    <property type="entry name" value="Glutaredoxin"/>
    <property type="match status" value="1"/>
</dbReference>
<keyword evidence="5" id="KW-1185">Reference proteome</keyword>
<dbReference type="Proteomes" id="UP000187486">
    <property type="component" value="Unassembled WGS sequence"/>
</dbReference>
<dbReference type="InterPro" id="IPR001853">
    <property type="entry name" value="DSBA-like_thioredoxin_dom"/>
</dbReference>
<dbReference type="STRING" id="76021.BS329_20505"/>
<evidence type="ECO:0000313" key="4">
    <source>
        <dbReference type="EMBL" id="OLZ50015.1"/>
    </source>
</evidence>
<dbReference type="OrthoDB" id="5244108at2"/>
<dbReference type="PANTHER" id="PTHR42943:SF2">
    <property type="entry name" value="GLUTATHIONE S-TRANSFERASE KAPPA 1"/>
    <property type="match status" value="1"/>
</dbReference>
<comment type="caution">
    <text evidence="4">The sequence shown here is derived from an EMBL/GenBank/DDBJ whole genome shotgun (WGS) entry which is preliminary data.</text>
</comment>
<dbReference type="InterPro" id="IPR051924">
    <property type="entry name" value="GST_Kappa/NadH"/>
</dbReference>
<dbReference type="PANTHER" id="PTHR42943">
    <property type="entry name" value="GLUTATHIONE S-TRANSFERASE KAPPA"/>
    <property type="match status" value="1"/>
</dbReference>
<dbReference type="RefSeq" id="WP_076162866.1">
    <property type="nucleotide sequence ID" value="NZ_JBEZVB010000014.1"/>
</dbReference>
<dbReference type="InterPro" id="IPR014440">
    <property type="entry name" value="HCCAis_GSTk"/>
</dbReference>
<evidence type="ECO:0000313" key="5">
    <source>
        <dbReference type="Proteomes" id="UP000187486"/>
    </source>
</evidence>
<dbReference type="EC" id="5.99.1.4" evidence="1"/>
<keyword evidence="1" id="KW-0413">Isomerase</keyword>
<reference evidence="4 5" key="1">
    <citation type="submission" date="2016-01" db="EMBL/GenBank/DDBJ databases">
        <title>Amycolatopsis coloradensis genome sequencing and assembly.</title>
        <authorList>
            <person name="Mayilraj S."/>
        </authorList>
    </citation>
    <scope>NUCLEOTIDE SEQUENCE [LARGE SCALE GENOMIC DNA]</scope>
    <source>
        <strain evidence="4 5">DSM 44225</strain>
    </source>
</reference>
<evidence type="ECO:0000256" key="1">
    <source>
        <dbReference type="PIRNR" id="PIRNR006386"/>
    </source>
</evidence>
<feature type="active site" description="Nucleophile" evidence="2">
    <location>
        <position position="15"/>
    </location>
</feature>
<sequence length="239" mass="26898">MPDKARPRWYFSMRSPYSWLAHHDLTEHFPDVLETVELIACWEPDQPMTERLDAAGVKALYTPMSRAKHFYILHDVRRLAAARGLKVTWPVDRDPTWDVTNLAYLMADQAGKGREFLAACYRKRWAENKVIWDRAVVAEIAGELGLDPVAAASAADNPELQQRGVEHMARADKEGVFGVPYFVHGRETFWGLDRLSSFVAAVRGKPVRDYPDYAWRAGVEETDLWVRAGGDGGHAGGCG</sequence>
<dbReference type="InterPro" id="IPR036249">
    <property type="entry name" value="Thioredoxin-like_sf"/>
</dbReference>
<feature type="domain" description="DSBA-like thioredoxin" evidence="3">
    <location>
        <begin position="10"/>
        <end position="201"/>
    </location>
</feature>
<dbReference type="AlphaFoldDB" id="A0A1R0KQQ1"/>
<evidence type="ECO:0000259" key="3">
    <source>
        <dbReference type="Pfam" id="PF01323"/>
    </source>
</evidence>
<dbReference type="GO" id="GO:0018845">
    <property type="term" value="F:2-hydroxychromene-2-carboxylate isomerase activity"/>
    <property type="evidence" value="ECO:0007669"/>
    <property type="project" value="UniProtKB-UniRule"/>
</dbReference>
<protein>
    <recommendedName>
        <fullName evidence="1">2-hydroxychromene-2-carboxylate isomerase</fullName>
        <ecNumber evidence="1">5.99.1.4</ecNumber>
    </recommendedName>
</protein>
<accession>A0A1R0KQQ1</accession>
<evidence type="ECO:0000256" key="2">
    <source>
        <dbReference type="PIRSR" id="PIRSR006386-1"/>
    </source>
</evidence>
<dbReference type="EMBL" id="MQUQ01000011">
    <property type="protein sequence ID" value="OLZ50015.1"/>
    <property type="molecule type" value="Genomic_DNA"/>
</dbReference>
<name>A0A1R0KQQ1_9PSEU</name>
<comment type="similarity">
    <text evidence="1">Belongs to the GST superfamily. NadH family.</text>
</comment>